<proteinExistence type="predicted"/>
<accession>A0A8H3FTT7</accession>
<organism evidence="3 4">
    <name type="scientific">Heterodermia speciosa</name>
    <dbReference type="NCBI Taxonomy" id="116794"/>
    <lineage>
        <taxon>Eukaryota</taxon>
        <taxon>Fungi</taxon>
        <taxon>Dikarya</taxon>
        <taxon>Ascomycota</taxon>
        <taxon>Pezizomycotina</taxon>
        <taxon>Lecanoromycetes</taxon>
        <taxon>OSLEUM clade</taxon>
        <taxon>Lecanoromycetidae</taxon>
        <taxon>Caliciales</taxon>
        <taxon>Physciaceae</taxon>
        <taxon>Heterodermia</taxon>
    </lineage>
</organism>
<keyword evidence="2" id="KW-0812">Transmembrane</keyword>
<feature type="compositionally biased region" description="Polar residues" evidence="1">
    <location>
        <begin position="92"/>
        <end position="101"/>
    </location>
</feature>
<dbReference type="Proteomes" id="UP000664521">
    <property type="component" value="Unassembled WGS sequence"/>
</dbReference>
<dbReference type="OrthoDB" id="5593235at2759"/>
<reference evidence="3" key="1">
    <citation type="submission" date="2021-03" db="EMBL/GenBank/DDBJ databases">
        <authorList>
            <person name="Tagirdzhanova G."/>
        </authorList>
    </citation>
    <scope>NUCLEOTIDE SEQUENCE</scope>
</reference>
<name>A0A8H3FTT7_9LECA</name>
<feature type="region of interest" description="Disordered" evidence="1">
    <location>
        <begin position="92"/>
        <end position="128"/>
    </location>
</feature>
<protein>
    <submittedName>
        <fullName evidence="3">Uncharacterized protein</fullName>
    </submittedName>
</protein>
<evidence type="ECO:0000313" key="4">
    <source>
        <dbReference type="Proteomes" id="UP000664521"/>
    </source>
</evidence>
<keyword evidence="2" id="KW-0472">Membrane</keyword>
<evidence type="ECO:0000256" key="1">
    <source>
        <dbReference type="SAM" id="MobiDB-lite"/>
    </source>
</evidence>
<keyword evidence="2" id="KW-1133">Transmembrane helix</keyword>
<sequence>MSEPGSPRDDVEQKGLLRDSFDGIDDAEVLENGRANGHGHHKSRRSRSGDDWYRSRKIWRSASAWLRPRNMLIALVVLIVLAGLGALWHRPSSSGDSNAPDQTAPEKPKPSKKPHPVPVAGGKHPSVSPWKKPKGFKIIGLIFFGRQRTVEILDCYLKRNLVSNGGFLDEVLWVANTDNEDDLKYMDKLVQTSPLYKNMTLINLGYASVWEHAVDDKNMFIKIDDDMVYFSDNAIPDIVYTKLKHPETLDVVANLVNSPETGWLHYHVGAIHAYLPEMEPPKDQKPAALGPKAWRASALPQWEGDNMTFPLGDKGTDGVVLEDDAPGAPPFKGHRWLPLKEQHKNLYNTPISHTEYNAYGPDWTSWALAAQVQYSLLENIEKDQLDKYHYGGGLDLAREGIWDMKYGRMNINFMAIWGKDVLEAVPFEDTDDERFLSETLTRRLDRPLYVNTHAIAAHFSFRTQHEIFDSDLLSRWRAYANEMICTKENQIPTS</sequence>
<feature type="transmembrane region" description="Helical" evidence="2">
    <location>
        <begin position="70"/>
        <end position="88"/>
    </location>
</feature>
<keyword evidence="4" id="KW-1185">Reference proteome</keyword>
<feature type="region of interest" description="Disordered" evidence="1">
    <location>
        <begin position="1"/>
        <end position="23"/>
    </location>
</feature>
<feature type="compositionally biased region" description="Basic and acidic residues" evidence="1">
    <location>
        <begin position="1"/>
        <end position="21"/>
    </location>
</feature>
<comment type="caution">
    <text evidence="3">The sequence shown here is derived from an EMBL/GenBank/DDBJ whole genome shotgun (WGS) entry which is preliminary data.</text>
</comment>
<gene>
    <name evidence="3" type="ORF">HETSPECPRED_007482</name>
</gene>
<dbReference type="AlphaFoldDB" id="A0A8H3FTT7"/>
<evidence type="ECO:0000313" key="3">
    <source>
        <dbReference type="EMBL" id="CAF9929880.1"/>
    </source>
</evidence>
<dbReference type="EMBL" id="CAJPDS010000053">
    <property type="protein sequence ID" value="CAF9929880.1"/>
    <property type="molecule type" value="Genomic_DNA"/>
</dbReference>
<evidence type="ECO:0000256" key="2">
    <source>
        <dbReference type="SAM" id="Phobius"/>
    </source>
</evidence>